<dbReference type="Proteomes" id="UP000215367">
    <property type="component" value="Unassembled WGS sequence"/>
</dbReference>
<evidence type="ECO:0000313" key="2">
    <source>
        <dbReference type="EMBL" id="OYD85739.1"/>
    </source>
</evidence>
<organism evidence="2 3">
    <name type="scientific">Azospirillum brasilense</name>
    <dbReference type="NCBI Taxonomy" id="192"/>
    <lineage>
        <taxon>Bacteria</taxon>
        <taxon>Pseudomonadati</taxon>
        <taxon>Pseudomonadota</taxon>
        <taxon>Alphaproteobacteria</taxon>
        <taxon>Rhodospirillales</taxon>
        <taxon>Azospirillaceae</taxon>
        <taxon>Azospirillum</taxon>
    </lineage>
</organism>
<protein>
    <recommendedName>
        <fullName evidence="1">Abortive phage infection protein C-terminal domain-containing protein</fullName>
    </recommendedName>
</protein>
<comment type="caution">
    <text evidence="2">The sequence shown here is derived from an EMBL/GenBank/DDBJ whole genome shotgun (WGS) entry which is preliminary data.</text>
</comment>
<dbReference type="InterPro" id="IPR018891">
    <property type="entry name" value="AIPR_C"/>
</dbReference>
<evidence type="ECO:0000259" key="1">
    <source>
        <dbReference type="Pfam" id="PF10592"/>
    </source>
</evidence>
<dbReference type="EMBL" id="NOWT01000002">
    <property type="protein sequence ID" value="OYD85739.1"/>
    <property type="molecule type" value="Genomic_DNA"/>
</dbReference>
<reference evidence="2 3" key="1">
    <citation type="submission" date="2017-07" db="EMBL/GenBank/DDBJ databases">
        <title>Whole genome sequence of Azospirillum brasilense 2A1, a potential biofertilizer strain.</title>
        <authorList>
            <person name="Fontana C.A."/>
            <person name="Toffoli L.M."/>
            <person name="Salazar S.M."/>
            <person name="Puglisi E."/>
            <person name="Pedraza R."/>
            <person name="Bassi D."/>
            <person name="Cocconcelli P.S."/>
        </authorList>
    </citation>
    <scope>NUCLEOTIDE SEQUENCE [LARGE SCALE GENOMIC DNA]</scope>
    <source>
        <strain evidence="2 3">2A1</strain>
    </source>
</reference>
<dbReference type="Pfam" id="PF10592">
    <property type="entry name" value="AIPR"/>
    <property type="match status" value="1"/>
</dbReference>
<proteinExistence type="predicted"/>
<dbReference type="AlphaFoldDB" id="A0A235HIT8"/>
<accession>A0A235HIT8</accession>
<sequence length="619" mass="68684">MIPFEDFEQQWLEEVRAGEPSTTELGHRFAEKILRDWHEIDASSSEIILCDGAGDGGIDAAIFIKEDLAEGVEGDTWVLVQSKYGTAYSGGETISVEAQKLFATLEGKRDSLSSMSKELVDRLRNFIANSGPKDRLEYVLATNRKLSPGEQEYLQNIKVIGRSKFDWLFDVDAVSIETIYNKLAEEDAFGPEKINVKLRTNVASAGDILLIGAAKLTDIYKFMNDYRIMSGDLDLLYEKNVRKFLGNKKKVNKGIEQTIESHPERFGLYNNGITIVVEDVIRSSTDDSEVTLVNPFIVNGCQTTRSIWSVLQRRLNSGGSAPTPEQTAWETRLGNAVAVTKIVVVGTEGDELLTETTRYTNSQNTVGEKDFIALEKDFRSWAPAFNSRFGVFLEIQRGAWEARKAYQRQHPLALPKYAESANAFELLKAYAAGWLCEPGIAYGKNPPFAPGGTLFNKIVNEPEFGVESLYAAHLMQKLATGYGFGRGAKQPTRGQTRYLFIMVAVDLVKDILINSGSGYGSASISKAIIALDKGGLLNEIGEAALQLVDDYLTDGNEDCLFNESEFNKLKDLNAFLKSDKLGKGDEFSPLLRTQMSVTKKSFRKSAPIAKMRQVISDYN</sequence>
<evidence type="ECO:0000313" key="3">
    <source>
        <dbReference type="Proteomes" id="UP000215367"/>
    </source>
</evidence>
<dbReference type="RefSeq" id="WP_094301799.1">
    <property type="nucleotide sequence ID" value="NZ_NOWT01000002.1"/>
</dbReference>
<name>A0A235HIT8_AZOBR</name>
<gene>
    <name evidence="2" type="ORF">CHT98_02975</name>
</gene>
<feature type="domain" description="Abortive phage infection protein C-terminal" evidence="1">
    <location>
        <begin position="237"/>
        <end position="447"/>
    </location>
</feature>